<dbReference type="InterPro" id="IPR046904">
    <property type="entry name" value="ABC-3C_MC2"/>
</dbReference>
<reference evidence="2 4" key="2">
    <citation type="submission" date="2020-07" db="EMBL/GenBank/DDBJ databases">
        <title>Sequencing the genomes of 1000 actinobacteria strains.</title>
        <authorList>
            <person name="Klenk H.-P."/>
        </authorList>
    </citation>
    <scope>NUCLEOTIDE SEQUENCE [LARGE SCALE GENOMIC DNA]</scope>
    <source>
        <strain evidence="2 4">DSM 41455</strain>
    </source>
</reference>
<dbReference type="EMBL" id="JACCCF010000001">
    <property type="protein sequence ID" value="NYE44823.1"/>
    <property type="molecule type" value="Genomic_DNA"/>
</dbReference>
<dbReference type="Pfam" id="PF20288">
    <property type="entry name" value="MC2"/>
    <property type="match status" value="1"/>
</dbReference>
<name>A0A7J0CFW0_9ACTN</name>
<evidence type="ECO:0000313" key="1">
    <source>
        <dbReference type="EMBL" id="GFN01391.1"/>
    </source>
</evidence>
<dbReference type="RefSeq" id="WP_173317436.1">
    <property type="nucleotide sequence ID" value="NZ_BAAAUE010000021.1"/>
</dbReference>
<accession>A0A7J0CFW0</accession>
<comment type="caution">
    <text evidence="1">The sequence shown here is derived from an EMBL/GenBank/DDBJ whole genome shotgun (WGS) entry which is preliminary data.</text>
</comment>
<gene>
    <name evidence="2" type="ORF">HEB29_005834</name>
    <name evidence="1" type="ORF">Sfulv_62010</name>
</gene>
<evidence type="ECO:0000313" key="4">
    <source>
        <dbReference type="Proteomes" id="UP000530403"/>
    </source>
</evidence>
<evidence type="ECO:0000313" key="3">
    <source>
        <dbReference type="Proteomes" id="UP000498980"/>
    </source>
</evidence>
<dbReference type="EMBL" id="BLWC01000001">
    <property type="protein sequence ID" value="GFN01391.1"/>
    <property type="molecule type" value="Genomic_DNA"/>
</dbReference>
<protein>
    <submittedName>
        <fullName evidence="1">Uncharacterized protein</fullName>
    </submittedName>
</protein>
<dbReference type="Proteomes" id="UP000530403">
    <property type="component" value="Unassembled WGS sequence"/>
</dbReference>
<keyword evidence="3" id="KW-1185">Reference proteome</keyword>
<dbReference type="AlphaFoldDB" id="A0A7J0CFW0"/>
<dbReference type="Proteomes" id="UP000498980">
    <property type="component" value="Unassembled WGS sequence"/>
</dbReference>
<reference evidence="1 3" key="1">
    <citation type="submission" date="2020-05" db="EMBL/GenBank/DDBJ databases">
        <title>Whole genome shotgun sequence of Streptomyces fulvorobeus NBRC 15897.</title>
        <authorList>
            <person name="Komaki H."/>
            <person name="Tamura T."/>
        </authorList>
    </citation>
    <scope>NUCLEOTIDE SEQUENCE [LARGE SCALE GENOMIC DNA]</scope>
    <source>
        <strain evidence="1 3">NBRC 15897</strain>
    </source>
</reference>
<proteinExistence type="predicted"/>
<sequence length="201" mass="22277">MDTDRPVVMPEDEVQFRLAQLLLLMNAMADQKSYSANLERIAYYDFLSANPFLVVEPDSREASLLRLAGFDPRVLSYASSGQRFTSRRERIQHDLSLLVAYGCCSAANEQGGLVYRITSAGRDLSAHLTTTYANSFTTAAEMVVGKLRRLSDVRLRKETAGWLRVDGNNRPAAALASVLGTVDSGRTVLQPLEQPFAEDDR</sequence>
<evidence type="ECO:0000313" key="2">
    <source>
        <dbReference type="EMBL" id="NYE44823.1"/>
    </source>
</evidence>
<organism evidence="1 3">
    <name type="scientific">Streptomyces fulvorobeus</name>
    <dbReference type="NCBI Taxonomy" id="284028"/>
    <lineage>
        <taxon>Bacteria</taxon>
        <taxon>Bacillati</taxon>
        <taxon>Actinomycetota</taxon>
        <taxon>Actinomycetes</taxon>
        <taxon>Kitasatosporales</taxon>
        <taxon>Streptomycetaceae</taxon>
        <taxon>Streptomyces</taxon>
    </lineage>
</organism>